<proteinExistence type="predicted"/>
<accession>A0A6I8U5P1</accession>
<name>A0A6I8U5P1_AEDAE</name>
<dbReference type="InParanoid" id="A0A6I8U5P1"/>
<dbReference type="EnsemblMetazoa" id="AAEL023249-RA">
    <property type="protein sequence ID" value="AAEL023249-PA"/>
    <property type="gene ID" value="AAEL023249"/>
</dbReference>
<keyword evidence="2" id="KW-1185">Reference proteome</keyword>
<evidence type="ECO:0000313" key="1">
    <source>
        <dbReference type="EnsemblMetazoa" id="AAEL023249-PA"/>
    </source>
</evidence>
<dbReference type="OrthoDB" id="7763957at2759"/>
<dbReference type="AlphaFoldDB" id="A0A6I8U5P1"/>
<gene>
    <name evidence="1" type="primary">110676145</name>
</gene>
<reference evidence="1 2" key="1">
    <citation type="submission" date="2017-06" db="EMBL/GenBank/DDBJ databases">
        <title>Aedes aegypti genome working group (AGWG) sequencing and assembly.</title>
        <authorList>
            <consortium name="Aedes aegypti Genome Working Group (AGWG)"/>
            <person name="Matthews B.J."/>
        </authorList>
    </citation>
    <scope>NUCLEOTIDE SEQUENCE [LARGE SCALE GENOMIC DNA]</scope>
    <source>
        <strain evidence="1 2">LVP_AGWG</strain>
    </source>
</reference>
<evidence type="ECO:0000313" key="2">
    <source>
        <dbReference type="Proteomes" id="UP000008820"/>
    </source>
</evidence>
<dbReference type="Proteomes" id="UP000008820">
    <property type="component" value="Chromosome 2"/>
</dbReference>
<protein>
    <submittedName>
        <fullName evidence="1">Uncharacterized protein</fullName>
    </submittedName>
</protein>
<sequence length="110" mass="12359">MMKVIATVLLISVLAAHAKPTSVDESLDAPVADLVQSSLAVAEQDPKVEAIKEADVEMSDQNKEAMENAETFGFGYYKTFYPRVYIPSYPVVHQYAYPVVHHYPGYVHYY</sequence>
<reference evidence="1" key="2">
    <citation type="submission" date="2020-05" db="UniProtKB">
        <authorList>
            <consortium name="EnsemblMetazoa"/>
        </authorList>
    </citation>
    <scope>IDENTIFICATION</scope>
    <source>
        <strain evidence="1">LVP_AGWG</strain>
    </source>
</reference>
<organism evidence="1 2">
    <name type="scientific">Aedes aegypti</name>
    <name type="common">Yellowfever mosquito</name>
    <name type="synonym">Culex aegypti</name>
    <dbReference type="NCBI Taxonomy" id="7159"/>
    <lineage>
        <taxon>Eukaryota</taxon>
        <taxon>Metazoa</taxon>
        <taxon>Ecdysozoa</taxon>
        <taxon>Arthropoda</taxon>
        <taxon>Hexapoda</taxon>
        <taxon>Insecta</taxon>
        <taxon>Pterygota</taxon>
        <taxon>Neoptera</taxon>
        <taxon>Endopterygota</taxon>
        <taxon>Diptera</taxon>
        <taxon>Nematocera</taxon>
        <taxon>Culicoidea</taxon>
        <taxon>Culicidae</taxon>
        <taxon>Culicinae</taxon>
        <taxon>Aedini</taxon>
        <taxon>Aedes</taxon>
        <taxon>Stegomyia</taxon>
    </lineage>
</organism>